<accession>A0A915I6Z3</accession>
<dbReference type="WBParaSite" id="nRc.2.0.1.t09124-RA">
    <property type="protein sequence ID" value="nRc.2.0.1.t09124-RA"/>
    <property type="gene ID" value="nRc.2.0.1.g09124"/>
</dbReference>
<sequence>MRLDEQQKQLEQVLAGNTAQPMPLTAPTAVQASVKPHTAYHILKLAAQPASTQVTQPAVSKAVLSVQVPQRDPVLDMGILNVYTAEE</sequence>
<proteinExistence type="predicted"/>
<organism evidence="1 2">
    <name type="scientific">Romanomermis culicivorax</name>
    <name type="common">Nematode worm</name>
    <dbReference type="NCBI Taxonomy" id="13658"/>
    <lineage>
        <taxon>Eukaryota</taxon>
        <taxon>Metazoa</taxon>
        <taxon>Ecdysozoa</taxon>
        <taxon>Nematoda</taxon>
        <taxon>Enoplea</taxon>
        <taxon>Dorylaimia</taxon>
        <taxon>Mermithida</taxon>
        <taxon>Mermithoidea</taxon>
        <taxon>Mermithidae</taxon>
        <taxon>Romanomermis</taxon>
    </lineage>
</organism>
<evidence type="ECO:0000313" key="2">
    <source>
        <dbReference type="WBParaSite" id="nRc.2.0.1.t09124-RA"/>
    </source>
</evidence>
<protein>
    <submittedName>
        <fullName evidence="2">Uncharacterized protein</fullName>
    </submittedName>
</protein>
<evidence type="ECO:0000313" key="1">
    <source>
        <dbReference type="Proteomes" id="UP000887565"/>
    </source>
</evidence>
<dbReference type="AlphaFoldDB" id="A0A915I6Z3"/>
<reference evidence="2" key="1">
    <citation type="submission" date="2022-11" db="UniProtKB">
        <authorList>
            <consortium name="WormBaseParasite"/>
        </authorList>
    </citation>
    <scope>IDENTIFICATION</scope>
</reference>
<dbReference type="Proteomes" id="UP000887565">
    <property type="component" value="Unplaced"/>
</dbReference>
<keyword evidence="1" id="KW-1185">Reference proteome</keyword>
<name>A0A915I6Z3_ROMCU</name>